<keyword evidence="3" id="KW-1185">Reference proteome</keyword>
<evidence type="ECO:0000313" key="3">
    <source>
        <dbReference type="Proteomes" id="UP000583387"/>
    </source>
</evidence>
<organism evidence="2 3">
    <name type="scientific">Zestomonas carbonaria</name>
    <dbReference type="NCBI Taxonomy" id="2762745"/>
    <lineage>
        <taxon>Bacteria</taxon>
        <taxon>Pseudomonadati</taxon>
        <taxon>Pseudomonadota</taxon>
        <taxon>Gammaproteobacteria</taxon>
        <taxon>Pseudomonadales</taxon>
        <taxon>Pseudomonadaceae</taxon>
        <taxon>Zestomonas</taxon>
    </lineage>
</organism>
<protein>
    <recommendedName>
        <fullName evidence="4">3-isopropylmalate dehydratase</fullName>
    </recommendedName>
</protein>
<dbReference type="EMBL" id="CAJFCI010000031">
    <property type="protein sequence ID" value="CAD5107258.1"/>
    <property type="molecule type" value="Genomic_DNA"/>
</dbReference>
<comment type="caution">
    <text evidence="2">The sequence shown here is derived from an EMBL/GenBank/DDBJ whole genome shotgun (WGS) entry which is preliminary data.</text>
</comment>
<name>A0A7U7ELJ9_9GAMM</name>
<sequence>MRRPILSFLLLLPLVAQAAPYGASTAPAQGYGVLIVSRERLEVASPCDIGLYLHDQLAARLYQGQSVAFNLPPGDVPLRLALIGPGNCAPGIVQADNQPVRLQAGQVRKFRIALDDKGFQLIPAPLDR</sequence>
<feature type="signal peptide" evidence="1">
    <location>
        <begin position="1"/>
        <end position="18"/>
    </location>
</feature>
<gene>
    <name evidence="2" type="ORF">PSEWESI4_01529</name>
</gene>
<dbReference type="Proteomes" id="UP000583387">
    <property type="component" value="Unassembled WGS sequence"/>
</dbReference>
<keyword evidence="1" id="KW-0732">Signal</keyword>
<evidence type="ECO:0000313" key="2">
    <source>
        <dbReference type="EMBL" id="CAD5107258.1"/>
    </source>
</evidence>
<feature type="chain" id="PRO_5031431086" description="3-isopropylmalate dehydratase" evidence="1">
    <location>
        <begin position="19"/>
        <end position="128"/>
    </location>
</feature>
<proteinExistence type="predicted"/>
<evidence type="ECO:0008006" key="4">
    <source>
        <dbReference type="Google" id="ProtNLM"/>
    </source>
</evidence>
<accession>A0A7U7ELJ9</accession>
<evidence type="ECO:0000256" key="1">
    <source>
        <dbReference type="SAM" id="SignalP"/>
    </source>
</evidence>
<reference evidence="2 3" key="1">
    <citation type="submission" date="2020-08" db="EMBL/GenBank/DDBJ databases">
        <authorList>
            <person name="Criscuolo A."/>
        </authorList>
    </citation>
    <scope>NUCLEOTIDE SEQUENCE [LARGE SCALE GENOMIC DNA]</scope>
    <source>
        <strain evidence="2">CIP111764</strain>
    </source>
</reference>
<dbReference type="RefSeq" id="WP_187670603.1">
    <property type="nucleotide sequence ID" value="NZ_CAJFCI010000031.1"/>
</dbReference>
<dbReference type="AlphaFoldDB" id="A0A7U7ELJ9"/>